<dbReference type="Proteomes" id="UP000054859">
    <property type="component" value="Unassembled WGS sequence"/>
</dbReference>
<sequence length="141" mass="16751">MSLNLRPLQSAVTQLQEAIDFSNSDLAKKDSKLFNQFRNSVIQCFEFSYELCWRMIKRQLELDLPTPSEVDQLNFNDMMRTAAERGYVENPVVWMRYRKLRNVTFHAYDEKLAQEVYEVAILFLHDAKELLRTLQTNSYET</sequence>
<evidence type="ECO:0000313" key="4">
    <source>
        <dbReference type="Proteomes" id="UP000281170"/>
    </source>
</evidence>
<accession>A0A0W0R5H5</accession>
<dbReference type="Gene3D" id="1.20.120.330">
    <property type="entry name" value="Nucleotidyltransferases domain 2"/>
    <property type="match status" value="1"/>
</dbReference>
<name>A0A0W0R5H5_9GAMM</name>
<gene>
    <name evidence="1" type="ORF">Lade_0940</name>
    <name evidence="2" type="ORF">NCTC12735_00498</name>
</gene>
<dbReference type="STRING" id="45056.Lade_0940"/>
<keyword evidence="2" id="KW-0614">Plasmid</keyword>
<dbReference type="SUPFAM" id="SSF81593">
    <property type="entry name" value="Nucleotidyltransferase substrate binding subunit/domain"/>
    <property type="match status" value="1"/>
</dbReference>
<proteinExistence type="predicted"/>
<dbReference type="EMBL" id="LNKA01000001">
    <property type="protein sequence ID" value="KTC66282.1"/>
    <property type="molecule type" value="Genomic_DNA"/>
</dbReference>
<dbReference type="PATRIC" id="fig|45056.6.peg.974"/>
<dbReference type="GO" id="GO:0016740">
    <property type="term" value="F:transferase activity"/>
    <property type="evidence" value="ECO:0007669"/>
    <property type="project" value="UniProtKB-KW"/>
</dbReference>
<dbReference type="NCBIfam" id="TIGR01987">
    <property type="entry name" value="HI0074"/>
    <property type="match status" value="1"/>
</dbReference>
<reference evidence="2 4" key="2">
    <citation type="submission" date="2018-12" db="EMBL/GenBank/DDBJ databases">
        <authorList>
            <consortium name="Pathogen Informatics"/>
        </authorList>
    </citation>
    <scope>NUCLEOTIDE SEQUENCE [LARGE SCALE GENOMIC DNA]</scope>
    <source>
        <strain evidence="2 4">NCTC12735</strain>
        <plasmid evidence="4">9</plasmid>
    </source>
</reference>
<reference evidence="1 3" key="1">
    <citation type="submission" date="2015-11" db="EMBL/GenBank/DDBJ databases">
        <title>Identification of large and diverse effector repertoires of 38 Legionella species.</title>
        <authorList>
            <person name="Burstein D."/>
            <person name="Amaro F."/>
            <person name="Zusman T."/>
            <person name="Lifshitz Z."/>
            <person name="Cohen O."/>
            <person name="Gilbert J.A."/>
            <person name="Pupko T."/>
            <person name="Shuman H.A."/>
            <person name="Segal G."/>
        </authorList>
    </citation>
    <scope>NUCLEOTIDE SEQUENCE [LARGE SCALE GENOMIC DNA]</scope>
    <source>
        <strain evidence="1 3">1762-AUS-E</strain>
    </source>
</reference>
<evidence type="ECO:0000313" key="1">
    <source>
        <dbReference type="EMBL" id="KTC66282.1"/>
    </source>
</evidence>
<organism evidence="1 3">
    <name type="scientific">Legionella adelaidensis</name>
    <dbReference type="NCBI Taxonomy" id="45056"/>
    <lineage>
        <taxon>Bacteria</taxon>
        <taxon>Pseudomonadati</taxon>
        <taxon>Pseudomonadota</taxon>
        <taxon>Gammaproteobacteria</taxon>
        <taxon>Legionellales</taxon>
        <taxon>Legionellaceae</taxon>
        <taxon>Legionella</taxon>
    </lineage>
</organism>
<geneLocation type="plasmid" evidence="2 4">
    <name>9</name>
</geneLocation>
<dbReference type="EMBL" id="LR134418">
    <property type="protein sequence ID" value="VEH84878.1"/>
    <property type="molecule type" value="Genomic_DNA"/>
</dbReference>
<evidence type="ECO:0000313" key="3">
    <source>
        <dbReference type="Proteomes" id="UP000054859"/>
    </source>
</evidence>
<dbReference type="InterPro" id="IPR010235">
    <property type="entry name" value="HepT"/>
</dbReference>
<evidence type="ECO:0000313" key="2">
    <source>
        <dbReference type="EMBL" id="VEH84878.1"/>
    </source>
</evidence>
<dbReference type="KEGG" id="ladl:NCTC12735_00498"/>
<dbReference type="Pfam" id="PF08780">
    <property type="entry name" value="NTase_sub_bind"/>
    <property type="match status" value="1"/>
</dbReference>
<dbReference type="RefSeq" id="WP_058461970.1">
    <property type="nucleotide sequence ID" value="NZ_CAAAHS010000002.1"/>
</dbReference>
<dbReference type="Proteomes" id="UP000281170">
    <property type="component" value="Plasmid 9"/>
</dbReference>
<dbReference type="AlphaFoldDB" id="A0A0W0R5H5"/>
<keyword evidence="1" id="KW-0808">Transferase</keyword>
<protein>
    <submittedName>
        <fullName evidence="1">Nucleotidyltransferase substrate binding protein</fullName>
    </submittedName>
</protein>
<keyword evidence="3" id="KW-1185">Reference proteome</keyword>